<evidence type="ECO:0000256" key="5">
    <source>
        <dbReference type="ARBA" id="ARBA00022692"/>
    </source>
</evidence>
<evidence type="ECO:0000313" key="10">
    <source>
        <dbReference type="Proteomes" id="UP000823936"/>
    </source>
</evidence>
<dbReference type="InterPro" id="IPR037294">
    <property type="entry name" value="ABC_BtuC-like"/>
</dbReference>
<feature type="transmembrane region" description="Helical" evidence="8">
    <location>
        <begin position="7"/>
        <end position="25"/>
    </location>
</feature>
<proteinExistence type="inferred from homology"/>
<dbReference type="FunFam" id="1.10.3470.10:FF:000001">
    <property type="entry name" value="Vitamin B12 ABC transporter permease BtuC"/>
    <property type="match status" value="1"/>
</dbReference>
<evidence type="ECO:0000256" key="1">
    <source>
        <dbReference type="ARBA" id="ARBA00004651"/>
    </source>
</evidence>
<feature type="transmembrane region" description="Helical" evidence="8">
    <location>
        <begin position="197"/>
        <end position="219"/>
    </location>
</feature>
<comment type="subcellular location">
    <subcellularLocation>
        <location evidence="1">Cell membrane</location>
        <topology evidence="1">Multi-pass membrane protein</topology>
    </subcellularLocation>
</comment>
<dbReference type="Pfam" id="PF01032">
    <property type="entry name" value="FecCD"/>
    <property type="match status" value="1"/>
</dbReference>
<feature type="transmembrane region" description="Helical" evidence="8">
    <location>
        <begin position="283"/>
        <end position="300"/>
    </location>
</feature>
<dbReference type="GO" id="GO:0005886">
    <property type="term" value="C:plasma membrane"/>
    <property type="evidence" value="ECO:0007669"/>
    <property type="project" value="UniProtKB-SubCell"/>
</dbReference>
<dbReference type="PANTHER" id="PTHR30472">
    <property type="entry name" value="FERRIC ENTEROBACTIN TRANSPORT SYSTEM PERMEASE PROTEIN"/>
    <property type="match status" value="1"/>
</dbReference>
<dbReference type="Proteomes" id="UP000823936">
    <property type="component" value="Unassembled WGS sequence"/>
</dbReference>
<keyword evidence="5 8" id="KW-0812">Transmembrane</keyword>
<keyword evidence="3" id="KW-0813">Transport</keyword>
<evidence type="ECO:0000256" key="4">
    <source>
        <dbReference type="ARBA" id="ARBA00022475"/>
    </source>
</evidence>
<reference evidence="9" key="2">
    <citation type="submission" date="2021-04" db="EMBL/GenBank/DDBJ databases">
        <authorList>
            <person name="Gilroy R."/>
        </authorList>
    </citation>
    <scope>NUCLEOTIDE SEQUENCE</scope>
    <source>
        <strain evidence="9">Gambia11-129</strain>
    </source>
</reference>
<organism evidence="9 10">
    <name type="scientific">Candidatus Ornithospirochaeta avicola</name>
    <dbReference type="NCBI Taxonomy" id="2840896"/>
    <lineage>
        <taxon>Bacteria</taxon>
        <taxon>Pseudomonadati</taxon>
        <taxon>Spirochaetota</taxon>
        <taxon>Spirochaetia</taxon>
        <taxon>Spirochaetales</taxon>
        <taxon>Spirochaetaceae</taxon>
        <taxon>Spirochaetaceae incertae sedis</taxon>
        <taxon>Candidatus Ornithospirochaeta</taxon>
    </lineage>
</organism>
<protein>
    <submittedName>
        <fullName evidence="9">Iron ABC transporter permease</fullName>
    </submittedName>
</protein>
<dbReference type="GO" id="GO:0022857">
    <property type="term" value="F:transmembrane transporter activity"/>
    <property type="evidence" value="ECO:0007669"/>
    <property type="project" value="InterPro"/>
</dbReference>
<name>A0A9D1PUU9_9SPIO</name>
<evidence type="ECO:0000256" key="3">
    <source>
        <dbReference type="ARBA" id="ARBA00022448"/>
    </source>
</evidence>
<dbReference type="Gene3D" id="1.10.3470.10">
    <property type="entry name" value="ABC transporter involved in vitamin B12 uptake, BtuC"/>
    <property type="match status" value="1"/>
</dbReference>
<evidence type="ECO:0000256" key="2">
    <source>
        <dbReference type="ARBA" id="ARBA00007935"/>
    </source>
</evidence>
<dbReference type="InterPro" id="IPR000522">
    <property type="entry name" value="ABC_transptr_permease_BtuC"/>
</dbReference>
<reference evidence="9" key="1">
    <citation type="journal article" date="2021" name="PeerJ">
        <title>Extensive microbial diversity within the chicken gut microbiome revealed by metagenomics and culture.</title>
        <authorList>
            <person name="Gilroy R."/>
            <person name="Ravi A."/>
            <person name="Getino M."/>
            <person name="Pursley I."/>
            <person name="Horton D.L."/>
            <person name="Alikhan N.F."/>
            <person name="Baker D."/>
            <person name="Gharbi K."/>
            <person name="Hall N."/>
            <person name="Watson M."/>
            <person name="Adriaenssens E.M."/>
            <person name="Foster-Nyarko E."/>
            <person name="Jarju S."/>
            <person name="Secka A."/>
            <person name="Antonio M."/>
            <person name="Oren A."/>
            <person name="Chaudhuri R.R."/>
            <person name="La Ragione R."/>
            <person name="Hildebrand F."/>
            <person name="Pallen M.J."/>
        </authorList>
    </citation>
    <scope>NUCLEOTIDE SEQUENCE</scope>
    <source>
        <strain evidence="9">Gambia11-129</strain>
    </source>
</reference>
<evidence type="ECO:0000256" key="6">
    <source>
        <dbReference type="ARBA" id="ARBA00022989"/>
    </source>
</evidence>
<dbReference type="CDD" id="cd06550">
    <property type="entry name" value="TM_ABC_iron-siderophores_like"/>
    <property type="match status" value="1"/>
</dbReference>
<gene>
    <name evidence="9" type="ORF">IAB12_05310</name>
</gene>
<comment type="similarity">
    <text evidence="2">Belongs to the binding-protein-dependent transport system permease family. FecCD subfamily.</text>
</comment>
<keyword evidence="7 8" id="KW-0472">Membrane</keyword>
<evidence type="ECO:0000313" key="9">
    <source>
        <dbReference type="EMBL" id="HIV99173.1"/>
    </source>
</evidence>
<evidence type="ECO:0000256" key="7">
    <source>
        <dbReference type="ARBA" id="ARBA00023136"/>
    </source>
</evidence>
<dbReference type="SUPFAM" id="SSF81345">
    <property type="entry name" value="ABC transporter involved in vitamin B12 uptake, BtuC"/>
    <property type="match status" value="1"/>
</dbReference>
<dbReference type="PANTHER" id="PTHR30472:SF70">
    <property type="entry name" value="MOLYBDATE IMPORT SYSTEM PERMEASE PROTEIN MOLB"/>
    <property type="match status" value="1"/>
</dbReference>
<feature type="transmembrane region" description="Helical" evidence="8">
    <location>
        <begin position="309"/>
        <end position="328"/>
    </location>
</feature>
<evidence type="ECO:0000256" key="8">
    <source>
        <dbReference type="SAM" id="Phobius"/>
    </source>
</evidence>
<dbReference type="GO" id="GO:0033214">
    <property type="term" value="P:siderophore-iron import into cell"/>
    <property type="evidence" value="ECO:0007669"/>
    <property type="project" value="TreeGrafter"/>
</dbReference>
<keyword evidence="6 8" id="KW-1133">Transmembrane helix</keyword>
<feature type="transmembrane region" description="Helical" evidence="8">
    <location>
        <begin position="240"/>
        <end position="263"/>
    </location>
</feature>
<dbReference type="EMBL" id="DXHU01000020">
    <property type="protein sequence ID" value="HIV99173.1"/>
    <property type="molecule type" value="Genomic_DNA"/>
</dbReference>
<feature type="transmembrane region" description="Helical" evidence="8">
    <location>
        <begin position="118"/>
        <end position="138"/>
    </location>
</feature>
<sequence length="333" mass="35756">MRNTRKAYGIAILLFFLAFILSFSIGRYPIAPFELIKILFSRIIPIERTWSAQMETVVFNIRLPRVVLSLLIGASLSVSGISLQSVFSNPMASQDVLGASQAAAFGASLALLTGTGYLAMTLSSFFFGLLSVALVILISRSMRNNQMLALILGGILISSLFSSATSFIKLIADTENTLPAITYFLMGSLASTRTSDIVLMIIVVSVAMVPLILISYRLNALTLSNDEAESIGVDIKKLRIAVICLATFLTSSSVAVSGQISWIGLVIPHFSRLILGNNTKDTLPLSAILGASFLAFVDTISRSITTSEIPLGILTSFIGAPVFLYLIIAEGRK</sequence>
<comment type="caution">
    <text evidence="9">The sequence shown here is derived from an EMBL/GenBank/DDBJ whole genome shotgun (WGS) entry which is preliminary data.</text>
</comment>
<accession>A0A9D1PUU9</accession>
<feature type="transmembrane region" description="Helical" evidence="8">
    <location>
        <begin position="150"/>
        <end position="172"/>
    </location>
</feature>
<dbReference type="AlphaFoldDB" id="A0A9D1PUU9"/>
<feature type="transmembrane region" description="Helical" evidence="8">
    <location>
        <begin position="63"/>
        <end position="83"/>
    </location>
</feature>
<keyword evidence="4" id="KW-1003">Cell membrane</keyword>